<evidence type="ECO:0000313" key="1">
    <source>
        <dbReference type="EMBL" id="GGH35325.1"/>
    </source>
</evidence>
<organism evidence="1 2">
    <name type="scientific">Paenibacillus segetis</name>
    <dbReference type="NCBI Taxonomy" id="1325360"/>
    <lineage>
        <taxon>Bacteria</taxon>
        <taxon>Bacillati</taxon>
        <taxon>Bacillota</taxon>
        <taxon>Bacilli</taxon>
        <taxon>Bacillales</taxon>
        <taxon>Paenibacillaceae</taxon>
        <taxon>Paenibacillus</taxon>
    </lineage>
</organism>
<evidence type="ECO:0000313" key="2">
    <source>
        <dbReference type="Proteomes" id="UP000659344"/>
    </source>
</evidence>
<protein>
    <submittedName>
        <fullName evidence="1">Uncharacterized protein</fullName>
    </submittedName>
</protein>
<gene>
    <name evidence="1" type="ORF">GCM10008013_41570</name>
</gene>
<keyword evidence="2" id="KW-1185">Reference proteome</keyword>
<dbReference type="Proteomes" id="UP000659344">
    <property type="component" value="Unassembled WGS sequence"/>
</dbReference>
<comment type="caution">
    <text evidence="1">The sequence shown here is derived from an EMBL/GenBank/DDBJ whole genome shotgun (WGS) entry which is preliminary data.</text>
</comment>
<dbReference type="EMBL" id="BMFT01000003">
    <property type="protein sequence ID" value="GGH35325.1"/>
    <property type="molecule type" value="Genomic_DNA"/>
</dbReference>
<proteinExistence type="predicted"/>
<reference evidence="2" key="1">
    <citation type="journal article" date="2019" name="Int. J. Syst. Evol. Microbiol.">
        <title>The Global Catalogue of Microorganisms (GCM) 10K type strain sequencing project: providing services to taxonomists for standard genome sequencing and annotation.</title>
        <authorList>
            <consortium name="The Broad Institute Genomics Platform"/>
            <consortium name="The Broad Institute Genome Sequencing Center for Infectious Disease"/>
            <person name="Wu L."/>
            <person name="Ma J."/>
        </authorList>
    </citation>
    <scope>NUCLEOTIDE SEQUENCE [LARGE SCALE GENOMIC DNA]</scope>
    <source>
        <strain evidence="2">CGMCC 1.12769</strain>
    </source>
</reference>
<accession>A0ABQ1YSC3</accession>
<name>A0ABQ1YSC3_9BACL</name>
<sequence>MNQEALTTSVANIAKVKFNTENAAGASDFDNVKGYQQNVSDKLTITIWEVGLLRMAIYRLPLPSNSVPQLVMGCPVVD</sequence>